<gene>
    <name evidence="1" type="ORF">QYF61_011166</name>
</gene>
<dbReference type="EMBL" id="JAUNZN010000001">
    <property type="protein sequence ID" value="KAK4830458.1"/>
    <property type="molecule type" value="Genomic_DNA"/>
</dbReference>
<feature type="non-terminal residue" evidence="1">
    <location>
        <position position="78"/>
    </location>
</feature>
<dbReference type="AlphaFoldDB" id="A0AAN7NN54"/>
<protein>
    <submittedName>
        <fullName evidence="1">Uncharacterized protein</fullName>
    </submittedName>
</protein>
<reference evidence="1 2" key="1">
    <citation type="journal article" date="2023" name="J. Hered.">
        <title>Chromosome-level genome of the wood stork (Mycteria americana) provides insight into avian chromosome evolution.</title>
        <authorList>
            <person name="Flamio R. Jr."/>
            <person name="Ramstad K.M."/>
        </authorList>
    </citation>
    <scope>NUCLEOTIDE SEQUENCE [LARGE SCALE GENOMIC DNA]</scope>
    <source>
        <strain evidence="1">JAX WOST 10</strain>
    </source>
</reference>
<proteinExistence type="predicted"/>
<dbReference type="Proteomes" id="UP001333110">
    <property type="component" value="Unassembled WGS sequence"/>
</dbReference>
<accession>A0AAN7NN54</accession>
<evidence type="ECO:0000313" key="1">
    <source>
        <dbReference type="EMBL" id="KAK4830458.1"/>
    </source>
</evidence>
<organism evidence="1 2">
    <name type="scientific">Mycteria americana</name>
    <name type="common">Wood stork</name>
    <dbReference type="NCBI Taxonomy" id="33587"/>
    <lineage>
        <taxon>Eukaryota</taxon>
        <taxon>Metazoa</taxon>
        <taxon>Chordata</taxon>
        <taxon>Craniata</taxon>
        <taxon>Vertebrata</taxon>
        <taxon>Euteleostomi</taxon>
        <taxon>Archelosauria</taxon>
        <taxon>Archosauria</taxon>
        <taxon>Dinosauria</taxon>
        <taxon>Saurischia</taxon>
        <taxon>Theropoda</taxon>
        <taxon>Coelurosauria</taxon>
        <taxon>Aves</taxon>
        <taxon>Neognathae</taxon>
        <taxon>Neoaves</taxon>
        <taxon>Aequornithes</taxon>
        <taxon>Ciconiiformes</taxon>
        <taxon>Ciconiidae</taxon>
        <taxon>Mycteria</taxon>
    </lineage>
</organism>
<sequence length="78" mass="8615">MILKVSSNLNDSMILCPGGDKDTNISTVNFTFNKNVKIVSGVLGLFGSSGFKVMDLSFKHLQQPDAHMMKLLQRLKSQ</sequence>
<name>A0AAN7NN54_MYCAM</name>
<evidence type="ECO:0000313" key="2">
    <source>
        <dbReference type="Proteomes" id="UP001333110"/>
    </source>
</evidence>
<keyword evidence="2" id="KW-1185">Reference proteome</keyword>
<comment type="caution">
    <text evidence="1">The sequence shown here is derived from an EMBL/GenBank/DDBJ whole genome shotgun (WGS) entry which is preliminary data.</text>
</comment>